<sequence>MISEGVSIPEIEEVAGFACGEDCGIEFKFLLDDIAKPPLDLINLLPGGCNLAGAAIEFYLLQCSFGSNIRKESAAK</sequence>
<name>A0A380WC02_AFIFE</name>
<proteinExistence type="predicted"/>
<gene>
    <name evidence="1" type="ORF">NCTC12722_03709</name>
</gene>
<dbReference type="Proteomes" id="UP000254343">
    <property type="component" value="Unassembled WGS sequence"/>
</dbReference>
<dbReference type="EMBL" id="UIGB01000001">
    <property type="protein sequence ID" value="SUU86481.1"/>
    <property type="molecule type" value="Genomic_DNA"/>
</dbReference>
<accession>A0A380WC02</accession>
<evidence type="ECO:0000313" key="1">
    <source>
        <dbReference type="EMBL" id="SUU86481.1"/>
    </source>
</evidence>
<dbReference type="AlphaFoldDB" id="A0A380WC02"/>
<organism evidence="1 2">
    <name type="scientific">Afipia felis</name>
    <name type="common">Cat scratch disease bacillus</name>
    <dbReference type="NCBI Taxonomy" id="1035"/>
    <lineage>
        <taxon>Bacteria</taxon>
        <taxon>Pseudomonadati</taxon>
        <taxon>Pseudomonadota</taxon>
        <taxon>Alphaproteobacteria</taxon>
        <taxon>Hyphomicrobiales</taxon>
        <taxon>Nitrobacteraceae</taxon>
        <taxon>Afipia</taxon>
    </lineage>
</organism>
<reference evidence="1 2" key="1">
    <citation type="submission" date="2018-06" db="EMBL/GenBank/DDBJ databases">
        <authorList>
            <consortium name="Pathogen Informatics"/>
            <person name="Doyle S."/>
        </authorList>
    </citation>
    <scope>NUCLEOTIDE SEQUENCE [LARGE SCALE GENOMIC DNA]</scope>
    <source>
        <strain evidence="1 2">NCTC12722</strain>
    </source>
</reference>
<protein>
    <submittedName>
        <fullName evidence="1">Uncharacterized protein</fullName>
    </submittedName>
</protein>
<evidence type="ECO:0000313" key="2">
    <source>
        <dbReference type="Proteomes" id="UP000254343"/>
    </source>
</evidence>